<evidence type="ECO:0000313" key="1">
    <source>
        <dbReference type="EMBL" id="SVD54348.1"/>
    </source>
</evidence>
<sequence>MFLMINTGLFSRGGIIILETPQRVPLMLMAQWALLRCGQKISFIFH</sequence>
<name>A0A382W8B1_9ZZZZ</name>
<feature type="non-terminal residue" evidence="1">
    <location>
        <position position="46"/>
    </location>
</feature>
<proteinExistence type="predicted"/>
<reference evidence="1" key="1">
    <citation type="submission" date="2018-05" db="EMBL/GenBank/DDBJ databases">
        <authorList>
            <person name="Lanie J.A."/>
            <person name="Ng W.-L."/>
            <person name="Kazmierczak K.M."/>
            <person name="Andrzejewski T.M."/>
            <person name="Davidsen T.M."/>
            <person name="Wayne K.J."/>
            <person name="Tettelin H."/>
            <person name="Glass J.I."/>
            <person name="Rusch D."/>
            <person name="Podicherti R."/>
            <person name="Tsui H.-C.T."/>
            <person name="Winkler M.E."/>
        </authorList>
    </citation>
    <scope>NUCLEOTIDE SEQUENCE</scope>
</reference>
<organism evidence="1">
    <name type="scientific">marine metagenome</name>
    <dbReference type="NCBI Taxonomy" id="408172"/>
    <lineage>
        <taxon>unclassified sequences</taxon>
        <taxon>metagenomes</taxon>
        <taxon>ecological metagenomes</taxon>
    </lineage>
</organism>
<protein>
    <submittedName>
        <fullName evidence="1">Uncharacterized protein</fullName>
    </submittedName>
</protein>
<dbReference type="EMBL" id="UINC01157387">
    <property type="protein sequence ID" value="SVD54348.1"/>
    <property type="molecule type" value="Genomic_DNA"/>
</dbReference>
<accession>A0A382W8B1</accession>
<dbReference type="AlphaFoldDB" id="A0A382W8B1"/>
<gene>
    <name evidence="1" type="ORF">METZ01_LOCUS407202</name>
</gene>